<protein>
    <submittedName>
        <fullName evidence="5">Electron transfer flavoprotein subunit alpha/FixB family protein</fullName>
    </submittedName>
</protein>
<dbReference type="EMBL" id="SMUW01000036">
    <property type="protein sequence ID" value="TDK42704.1"/>
    <property type="molecule type" value="Genomic_DNA"/>
</dbReference>
<dbReference type="PANTHER" id="PTHR43153">
    <property type="entry name" value="ELECTRON TRANSFER FLAVOPROTEIN ALPHA"/>
    <property type="match status" value="1"/>
</dbReference>
<accession>A0A4R5UU38</accession>
<organism evidence="5 6">
    <name type="scientific">Algoriphagus formosus</name>
    <dbReference type="NCBI Taxonomy" id="2007308"/>
    <lineage>
        <taxon>Bacteria</taxon>
        <taxon>Pseudomonadati</taxon>
        <taxon>Bacteroidota</taxon>
        <taxon>Cytophagia</taxon>
        <taxon>Cytophagales</taxon>
        <taxon>Cyclobacteriaceae</taxon>
        <taxon>Algoriphagus</taxon>
    </lineage>
</organism>
<dbReference type="Pfam" id="PF01012">
    <property type="entry name" value="ETF"/>
    <property type="match status" value="1"/>
</dbReference>
<dbReference type="InterPro" id="IPR014730">
    <property type="entry name" value="ETF_a/b_N"/>
</dbReference>
<comment type="cofactor">
    <cofactor evidence="3">
        <name>FAD</name>
        <dbReference type="ChEBI" id="CHEBI:57692"/>
    </cofactor>
    <text evidence="3">Binds 1 FAD per dimer.</text>
</comment>
<evidence type="ECO:0000313" key="6">
    <source>
        <dbReference type="Proteomes" id="UP000295438"/>
    </source>
</evidence>
<keyword evidence="6" id="KW-1185">Reference proteome</keyword>
<dbReference type="InterPro" id="IPR014731">
    <property type="entry name" value="ETF_asu_C"/>
</dbReference>
<keyword evidence="2" id="KW-0249">Electron transport</keyword>
<dbReference type="GO" id="GO:0009055">
    <property type="term" value="F:electron transfer activity"/>
    <property type="evidence" value="ECO:0007669"/>
    <property type="project" value="InterPro"/>
</dbReference>
<dbReference type="SMART" id="SM00893">
    <property type="entry name" value="ETF"/>
    <property type="match status" value="1"/>
</dbReference>
<dbReference type="GO" id="GO:0033539">
    <property type="term" value="P:fatty acid beta-oxidation using acyl-CoA dehydrogenase"/>
    <property type="evidence" value="ECO:0007669"/>
    <property type="project" value="TreeGrafter"/>
</dbReference>
<dbReference type="PANTHER" id="PTHR43153:SF1">
    <property type="entry name" value="ELECTRON TRANSFER FLAVOPROTEIN SUBUNIT ALPHA, MITOCHONDRIAL"/>
    <property type="match status" value="1"/>
</dbReference>
<dbReference type="InterPro" id="IPR001308">
    <property type="entry name" value="ETF_a/FixB"/>
</dbReference>
<comment type="caution">
    <text evidence="5">The sequence shown here is derived from an EMBL/GenBank/DDBJ whole genome shotgun (WGS) entry which is preliminary data.</text>
</comment>
<dbReference type="AlphaFoldDB" id="A0A4R5UU38"/>
<keyword evidence="2" id="KW-0813">Transport</keyword>
<gene>
    <name evidence="5" type="ORF">E1898_14795</name>
</gene>
<keyword evidence="3" id="KW-0285">Flavoprotein</keyword>
<name>A0A4R5UU38_9BACT</name>
<dbReference type="Gene3D" id="3.40.50.1220">
    <property type="entry name" value="TPP-binding domain"/>
    <property type="match status" value="1"/>
</dbReference>
<keyword evidence="3" id="KW-0274">FAD</keyword>
<comment type="similarity">
    <text evidence="1">Belongs to the ETF alpha-subunit/FixB family.</text>
</comment>
<dbReference type="GO" id="GO:0050660">
    <property type="term" value="F:flavin adenine dinucleotide binding"/>
    <property type="evidence" value="ECO:0007669"/>
    <property type="project" value="InterPro"/>
</dbReference>
<dbReference type="Pfam" id="PF00766">
    <property type="entry name" value="ETF_alpha"/>
    <property type="match status" value="1"/>
</dbReference>
<evidence type="ECO:0000313" key="5">
    <source>
        <dbReference type="EMBL" id="TDK42704.1"/>
    </source>
</evidence>
<dbReference type="SUPFAM" id="SSF52402">
    <property type="entry name" value="Adenine nucleotide alpha hydrolases-like"/>
    <property type="match status" value="1"/>
</dbReference>
<feature type="binding site" evidence="3">
    <location>
        <begin position="267"/>
        <end position="274"/>
    </location>
    <ligand>
        <name>FAD</name>
        <dbReference type="ChEBI" id="CHEBI:57692"/>
    </ligand>
</feature>
<dbReference type="InterPro" id="IPR014729">
    <property type="entry name" value="Rossmann-like_a/b/a_fold"/>
</dbReference>
<dbReference type="RefSeq" id="WP_133391489.1">
    <property type="nucleotide sequence ID" value="NZ_SMUW01000036.1"/>
</dbReference>
<dbReference type="InterPro" id="IPR029035">
    <property type="entry name" value="DHS-like_NAD/FAD-binding_dom"/>
</dbReference>
<evidence type="ECO:0000256" key="1">
    <source>
        <dbReference type="ARBA" id="ARBA00005817"/>
    </source>
</evidence>
<feature type="binding site" evidence="3">
    <location>
        <position position="211"/>
    </location>
    <ligand>
        <name>FAD</name>
        <dbReference type="ChEBI" id="CHEBI:57692"/>
    </ligand>
</feature>
<evidence type="ECO:0000256" key="2">
    <source>
        <dbReference type="ARBA" id="ARBA00022982"/>
    </source>
</evidence>
<dbReference type="Proteomes" id="UP000295438">
    <property type="component" value="Unassembled WGS sequence"/>
</dbReference>
<sequence>MAILVYIEHAGGKVKKTSLEAVSFANALAAKTNEGEVVAVALGAIGDDELASVGSAGAAKVLHAADDRLSAGVIQAHASAVAQAFEKVGAKTVVLAKSSLGDAVAARLAIKIKAGLVSNVVELPDTNSGYQVKRSIYTGKAFAMTAVETENKILAIKKNAVDLKTDGAPASVESFEVSLADSDFASKITSTEQATGEILLPEADIVVSGGRGMKGPENWGMIEDLAKTLGAATGCSKPVSDIGWRPHHEHVGQTGVKVAPTLYVAIGISGAIQHLAGVNSSKYIVVINKDPEAPFFKAADYGIVGDAFEVVPKLNEALKAEL</sequence>
<evidence type="ECO:0000256" key="3">
    <source>
        <dbReference type="PIRSR" id="PIRSR000089-1"/>
    </source>
</evidence>
<reference evidence="5 6" key="1">
    <citation type="submission" date="2019-03" db="EMBL/GenBank/DDBJ databases">
        <title>Algoriphagus aquimaris sp. nov., isolated form marine sediment in Pohang, Korea.</title>
        <authorList>
            <person name="Kim J."/>
            <person name="Yoon S.-H."/>
            <person name="Lee S.-S."/>
        </authorList>
    </citation>
    <scope>NUCLEOTIDE SEQUENCE [LARGE SCALE GENOMIC DNA]</scope>
    <source>
        <strain evidence="5 6">F21</strain>
    </source>
</reference>
<feature type="domain" description="Electron transfer flavoprotein alpha/beta-subunit N-terminal" evidence="4">
    <location>
        <begin position="3"/>
        <end position="188"/>
    </location>
</feature>
<dbReference type="PIRSF" id="PIRSF000089">
    <property type="entry name" value="Electra_flavoP_a"/>
    <property type="match status" value="1"/>
</dbReference>
<proteinExistence type="inferred from homology"/>
<dbReference type="Gene3D" id="3.40.50.620">
    <property type="entry name" value="HUPs"/>
    <property type="match status" value="1"/>
</dbReference>
<evidence type="ECO:0000259" key="4">
    <source>
        <dbReference type="SMART" id="SM00893"/>
    </source>
</evidence>
<feature type="binding site" evidence="3">
    <location>
        <position position="288"/>
    </location>
    <ligand>
        <name>FAD</name>
        <dbReference type="ChEBI" id="CHEBI:57692"/>
    </ligand>
</feature>
<dbReference type="SUPFAM" id="SSF52467">
    <property type="entry name" value="DHS-like NAD/FAD-binding domain"/>
    <property type="match status" value="1"/>
</dbReference>